<feature type="chain" id="PRO_5002934588" evidence="2">
    <location>
        <begin position="19"/>
        <end position="682"/>
    </location>
</feature>
<evidence type="ECO:0000313" key="5">
    <source>
        <dbReference type="EMBL" id="EEN48448.1"/>
    </source>
</evidence>
<dbReference type="Pfam" id="PF25899">
    <property type="entry name" value="DUF7959"/>
    <property type="match status" value="1"/>
</dbReference>
<proteinExistence type="predicted"/>
<feature type="domain" description="DUF7959" evidence="4">
    <location>
        <begin position="515"/>
        <end position="615"/>
    </location>
</feature>
<dbReference type="PANTHER" id="PTHR36902:SF1">
    <property type="entry name" value="ENRICHED IN SURFACE-LABELED PROTEOME PROTEIN 9"/>
    <property type="match status" value="1"/>
</dbReference>
<dbReference type="EMBL" id="GG666617">
    <property type="protein sequence ID" value="EEN48448.1"/>
    <property type="molecule type" value="Genomic_DNA"/>
</dbReference>
<gene>
    <name evidence="5" type="ORF">BRAFLDRAFT_118423</name>
</gene>
<keyword evidence="1" id="KW-0812">Transmembrane</keyword>
<organism>
    <name type="scientific">Branchiostoma floridae</name>
    <name type="common">Florida lancelet</name>
    <name type="synonym">Amphioxus</name>
    <dbReference type="NCBI Taxonomy" id="7739"/>
    <lineage>
        <taxon>Eukaryota</taxon>
        <taxon>Metazoa</taxon>
        <taxon>Chordata</taxon>
        <taxon>Cephalochordata</taxon>
        <taxon>Leptocardii</taxon>
        <taxon>Amphioxiformes</taxon>
        <taxon>Branchiostomatidae</taxon>
        <taxon>Branchiostoma</taxon>
    </lineage>
</organism>
<keyword evidence="2" id="KW-0732">Signal</keyword>
<name>C3ZGC7_BRAFL</name>
<dbReference type="PANTHER" id="PTHR36902">
    <property type="entry name" value="ENRICHED IN SURFACE-LABELED PROTEOME PROTEIN 9"/>
    <property type="match status" value="1"/>
</dbReference>
<keyword evidence="1" id="KW-1133">Transmembrane helix</keyword>
<dbReference type="InterPro" id="IPR058831">
    <property type="entry name" value="LolA-like_dom_2nd"/>
</dbReference>
<evidence type="ECO:0000256" key="1">
    <source>
        <dbReference type="SAM" id="Phobius"/>
    </source>
</evidence>
<dbReference type="AlphaFoldDB" id="C3ZGC7"/>
<sequence length="682" mass="78588">MRPTLVLLIGCLVAMVTGQGPDPSICDPNPTNPGPPLPELPPRFQVHVEANILEKNYTMVQREFYDYPNNRGALLSYGNGTRTHQVYDYSTLEKFTLYDNGTCKTSNMSTSRFNFFSYHMEHGHAHINKAGFILHFGAEFNETYNGTTTVRGIPVNHWYSCMHNATWNSTYKLDFYFSVPGYPTASGQDEIPVRAEIRGKRLEFNPQTRGPSDTYKSIHHIYDFQGFHTVTRHDQNWVYQTEGYVCPGRVNTKSVPTTPDQFYAEVEMINEKNQTVRYMREYFDYKAKLFRIDFHPTSNRSKRWSFGPVQHKAIHDYNSGLEYLISYQPENCTVRPISNYSFDADIDANDHTKVHMKKSYEMFHFDDKDFTYSGVSRVRDIMTDVWVSREVNYHVPQGSKYSTDFTYQWYFSADNWTTTTRETMNQSQVPVVPVAMDNWTTTTRQTMNQSQVPVRLHMKGSWKRDQTSTPRESDLVFNMFNYDSGEQFLWHFDISMCFKDPSMQKPVFFQMPDLYNDLIRGDKYRFYRSVQSAVAKAAGIHPLRVTNVWHTPTDGPLWVGATLLAHPDVQGDSVEMQPQKTLDAAFNDFKKRVDGNAMVVKFTPDPSRGQEVYLTALPGTLETNKDLISFIMERNKPSNTYQPGTVAGVAIGTVLLGAIIGMGVGWFLWKYRLQDVPYGTQT</sequence>
<accession>C3ZGC7</accession>
<keyword evidence="1" id="KW-0472">Membrane</keyword>
<dbReference type="eggNOG" id="ENOG502R89Q">
    <property type="taxonomic scope" value="Eukaryota"/>
</dbReference>
<reference evidence="5" key="1">
    <citation type="journal article" date="2008" name="Nature">
        <title>The amphioxus genome and the evolution of the chordate karyotype.</title>
        <authorList>
            <consortium name="US DOE Joint Genome Institute (JGI-PGF)"/>
            <person name="Putnam N.H."/>
            <person name="Butts T."/>
            <person name="Ferrier D.E.K."/>
            <person name="Furlong R.F."/>
            <person name="Hellsten U."/>
            <person name="Kawashima T."/>
            <person name="Robinson-Rechavi M."/>
            <person name="Shoguchi E."/>
            <person name="Terry A."/>
            <person name="Yu J.-K."/>
            <person name="Benito-Gutierrez E.L."/>
            <person name="Dubchak I."/>
            <person name="Garcia-Fernandez J."/>
            <person name="Gibson-Brown J.J."/>
            <person name="Grigoriev I.V."/>
            <person name="Horton A.C."/>
            <person name="de Jong P.J."/>
            <person name="Jurka J."/>
            <person name="Kapitonov V.V."/>
            <person name="Kohara Y."/>
            <person name="Kuroki Y."/>
            <person name="Lindquist E."/>
            <person name="Lucas S."/>
            <person name="Osoegawa K."/>
            <person name="Pennacchio L.A."/>
            <person name="Salamov A.A."/>
            <person name="Satou Y."/>
            <person name="Sauka-Spengler T."/>
            <person name="Schmutz J."/>
            <person name="Shin-I T."/>
            <person name="Toyoda A."/>
            <person name="Bronner-Fraser M."/>
            <person name="Fujiyama A."/>
            <person name="Holland L.Z."/>
            <person name="Holland P.W.H."/>
            <person name="Satoh N."/>
            <person name="Rokhsar D.S."/>
        </authorList>
    </citation>
    <scope>NUCLEOTIDE SEQUENCE [LARGE SCALE GENOMIC DNA]</scope>
    <source>
        <strain evidence="5">S238N-H82</strain>
        <tissue evidence="5">Testes</tissue>
    </source>
</reference>
<feature type="domain" description="LolA-like" evidence="3">
    <location>
        <begin position="26"/>
        <end position="228"/>
    </location>
</feature>
<evidence type="ECO:0000259" key="3">
    <source>
        <dbReference type="Pfam" id="PF25898"/>
    </source>
</evidence>
<evidence type="ECO:0000256" key="2">
    <source>
        <dbReference type="SAM" id="SignalP"/>
    </source>
</evidence>
<dbReference type="STRING" id="7739.C3ZGC7"/>
<feature type="domain" description="LolA-like" evidence="3">
    <location>
        <begin position="242"/>
        <end position="498"/>
    </location>
</feature>
<feature type="transmembrane region" description="Helical" evidence="1">
    <location>
        <begin position="646"/>
        <end position="669"/>
    </location>
</feature>
<feature type="signal peptide" evidence="2">
    <location>
        <begin position="1"/>
        <end position="18"/>
    </location>
</feature>
<protein>
    <submittedName>
        <fullName evidence="5">Uncharacterized protein</fullName>
    </submittedName>
</protein>
<dbReference type="Pfam" id="PF25898">
    <property type="entry name" value="LolA_2nd_metazoa"/>
    <property type="match status" value="2"/>
</dbReference>
<dbReference type="InParanoid" id="C3ZGC7"/>
<dbReference type="InterPro" id="IPR058265">
    <property type="entry name" value="DUF7959"/>
</dbReference>
<evidence type="ECO:0000259" key="4">
    <source>
        <dbReference type="Pfam" id="PF25899"/>
    </source>
</evidence>